<dbReference type="Gene3D" id="2.40.50.90">
    <property type="match status" value="1"/>
</dbReference>
<gene>
    <name evidence="5" type="ORF">NC992_21755</name>
</gene>
<dbReference type="Pfam" id="PF00565">
    <property type="entry name" value="SNase"/>
    <property type="match status" value="1"/>
</dbReference>
<dbReference type="Proteomes" id="UP001482513">
    <property type="component" value="Unassembled WGS sequence"/>
</dbReference>
<name>A0ABV0KAE1_9CYAN</name>
<evidence type="ECO:0000313" key="6">
    <source>
        <dbReference type="Proteomes" id="UP001482513"/>
    </source>
</evidence>
<evidence type="ECO:0000313" key="5">
    <source>
        <dbReference type="EMBL" id="MEP0949520.1"/>
    </source>
</evidence>
<dbReference type="SUPFAM" id="SSF50199">
    <property type="entry name" value="Staphylococcal nuclease"/>
    <property type="match status" value="1"/>
</dbReference>
<reference evidence="5 6" key="1">
    <citation type="submission" date="2022-04" db="EMBL/GenBank/DDBJ databases">
        <title>Positive selection, recombination, and allopatry shape intraspecific diversity of widespread and dominant cyanobacteria.</title>
        <authorList>
            <person name="Wei J."/>
            <person name="Shu W."/>
            <person name="Hu C."/>
        </authorList>
    </citation>
    <scope>NUCLEOTIDE SEQUENCE [LARGE SCALE GENOMIC DNA]</scope>
    <source>
        <strain evidence="5 6">DQ-A4</strain>
    </source>
</reference>
<evidence type="ECO:0000256" key="1">
    <source>
        <dbReference type="ARBA" id="ARBA00022722"/>
    </source>
</evidence>
<keyword evidence="2" id="KW-0255">Endonuclease</keyword>
<sequence length="72" mass="8141">MVAEVYAGSQNINLKLVSEGHAVVYTQFLSSCPDTDDALLAAEAQAQQQRLNFWNQPNPVMPWDYRRSNREG</sequence>
<dbReference type="RefSeq" id="WP_190695126.1">
    <property type="nucleotide sequence ID" value="NZ_JAMPKX010000012.1"/>
</dbReference>
<protein>
    <submittedName>
        <fullName evidence="5">Thermonuclease family protein</fullName>
    </submittedName>
</protein>
<evidence type="ECO:0000259" key="4">
    <source>
        <dbReference type="Pfam" id="PF00565"/>
    </source>
</evidence>
<keyword evidence="3" id="KW-0378">Hydrolase</keyword>
<keyword evidence="6" id="KW-1185">Reference proteome</keyword>
<keyword evidence="1" id="KW-0540">Nuclease</keyword>
<proteinExistence type="predicted"/>
<feature type="domain" description="TNase-like" evidence="4">
    <location>
        <begin position="1"/>
        <end position="56"/>
    </location>
</feature>
<comment type="caution">
    <text evidence="5">The sequence shown here is derived from an EMBL/GenBank/DDBJ whole genome shotgun (WGS) entry which is preliminary data.</text>
</comment>
<dbReference type="EMBL" id="JAMPKX010000012">
    <property type="protein sequence ID" value="MEP0949520.1"/>
    <property type="molecule type" value="Genomic_DNA"/>
</dbReference>
<dbReference type="PANTHER" id="PTHR12302">
    <property type="entry name" value="EBNA2 BINDING PROTEIN P100"/>
    <property type="match status" value="1"/>
</dbReference>
<dbReference type="PANTHER" id="PTHR12302:SF3">
    <property type="entry name" value="SERINE_THREONINE-PROTEIN KINASE 31"/>
    <property type="match status" value="1"/>
</dbReference>
<organism evidence="5 6">
    <name type="scientific">Leptolyngbya subtilissima DQ-A4</name>
    <dbReference type="NCBI Taxonomy" id="2933933"/>
    <lineage>
        <taxon>Bacteria</taxon>
        <taxon>Bacillati</taxon>
        <taxon>Cyanobacteriota</taxon>
        <taxon>Cyanophyceae</taxon>
        <taxon>Leptolyngbyales</taxon>
        <taxon>Leptolyngbyaceae</taxon>
        <taxon>Leptolyngbya group</taxon>
        <taxon>Leptolyngbya</taxon>
    </lineage>
</organism>
<evidence type="ECO:0000256" key="2">
    <source>
        <dbReference type="ARBA" id="ARBA00022759"/>
    </source>
</evidence>
<dbReference type="InterPro" id="IPR035437">
    <property type="entry name" value="SNase_OB-fold_sf"/>
</dbReference>
<dbReference type="InterPro" id="IPR016071">
    <property type="entry name" value="Staphylococal_nuclease_OB-fold"/>
</dbReference>
<evidence type="ECO:0000256" key="3">
    <source>
        <dbReference type="ARBA" id="ARBA00022801"/>
    </source>
</evidence>
<accession>A0ABV0KAE1</accession>